<dbReference type="InterPro" id="IPR016181">
    <property type="entry name" value="Acyl_CoA_acyltransferase"/>
</dbReference>
<comment type="similarity">
    <text evidence="3">Belongs to the acetyltransferase family. MAK3 subfamily.</text>
</comment>
<dbReference type="CDD" id="cd04301">
    <property type="entry name" value="NAT_SF"/>
    <property type="match status" value="1"/>
</dbReference>
<dbReference type="EMBL" id="VJMJ01000140">
    <property type="protein sequence ID" value="KAF0731760.1"/>
    <property type="molecule type" value="Genomic_DNA"/>
</dbReference>
<reference evidence="5 6" key="1">
    <citation type="submission" date="2019-07" db="EMBL/GenBank/DDBJ databases">
        <title>Genomics analysis of Aphanomyces spp. identifies a new class of oomycete effector associated with host adaptation.</title>
        <authorList>
            <person name="Gaulin E."/>
        </authorList>
    </citation>
    <scope>NUCLEOTIDE SEQUENCE [LARGE SCALE GENOMIC DNA]</scope>
    <source>
        <strain evidence="5 6">ATCC 201684</strain>
    </source>
</reference>
<protein>
    <recommendedName>
        <fullName evidence="4">N-acetyltransferase domain-containing protein</fullName>
    </recommendedName>
</protein>
<organism evidence="5 6">
    <name type="scientific">Aphanomyces euteiches</name>
    <dbReference type="NCBI Taxonomy" id="100861"/>
    <lineage>
        <taxon>Eukaryota</taxon>
        <taxon>Sar</taxon>
        <taxon>Stramenopiles</taxon>
        <taxon>Oomycota</taxon>
        <taxon>Saprolegniomycetes</taxon>
        <taxon>Saprolegniales</taxon>
        <taxon>Verrucalvaceae</taxon>
        <taxon>Aphanomyces</taxon>
    </lineage>
</organism>
<sequence length="173" mass="19847">MVLSSGSIIRKQLCIRAVERSAMTIVYSQYESENELGDLMALFEKDLSEPYSVYTYRYFLYSWPELCILARSQGVVVGAIVCRLEKSPGVLKGYIAMLAVEKKFRKHGIGSSLVKKAIDQMIQLECDEVVLETEITNIAAIRLYENLGFVKDERLLKYYLNGVDAFRLKLWMH</sequence>
<dbReference type="GO" id="GO:0004596">
    <property type="term" value="F:protein-N-terminal amino-acid acetyltransferase activity"/>
    <property type="evidence" value="ECO:0007669"/>
    <property type="project" value="InterPro"/>
</dbReference>
<evidence type="ECO:0000313" key="5">
    <source>
        <dbReference type="EMBL" id="KAF0731760.1"/>
    </source>
</evidence>
<evidence type="ECO:0000256" key="3">
    <source>
        <dbReference type="ARBA" id="ARBA00024025"/>
    </source>
</evidence>
<evidence type="ECO:0000313" key="6">
    <source>
        <dbReference type="Proteomes" id="UP000481153"/>
    </source>
</evidence>
<dbReference type="InterPro" id="IPR000182">
    <property type="entry name" value="GNAT_dom"/>
</dbReference>
<dbReference type="Gene3D" id="3.40.630.30">
    <property type="match status" value="1"/>
</dbReference>
<keyword evidence="1" id="KW-0808">Transferase</keyword>
<dbReference type="PANTHER" id="PTHR45896">
    <property type="entry name" value="N-ALPHA-ACETYLTRANSFERASE 30"/>
    <property type="match status" value="1"/>
</dbReference>
<keyword evidence="6" id="KW-1185">Reference proteome</keyword>
<dbReference type="OrthoDB" id="249099at2759"/>
<accession>A0A6G0WWA7</accession>
<evidence type="ECO:0000256" key="2">
    <source>
        <dbReference type="ARBA" id="ARBA00023315"/>
    </source>
</evidence>
<dbReference type="Pfam" id="PF00583">
    <property type="entry name" value="Acetyltransf_1"/>
    <property type="match status" value="1"/>
</dbReference>
<dbReference type="AlphaFoldDB" id="A0A6G0WWA7"/>
<evidence type="ECO:0000259" key="4">
    <source>
        <dbReference type="PROSITE" id="PS51186"/>
    </source>
</evidence>
<feature type="domain" description="N-acetyltransferase" evidence="4">
    <location>
        <begin position="25"/>
        <end position="173"/>
    </location>
</feature>
<dbReference type="GO" id="GO:0031417">
    <property type="term" value="C:NatC complex"/>
    <property type="evidence" value="ECO:0007669"/>
    <property type="project" value="TreeGrafter"/>
</dbReference>
<dbReference type="InterPro" id="IPR044542">
    <property type="entry name" value="NAA30-like"/>
</dbReference>
<dbReference type="Proteomes" id="UP000481153">
    <property type="component" value="Unassembled WGS sequence"/>
</dbReference>
<dbReference type="VEuPathDB" id="FungiDB:AeMF1_003081"/>
<name>A0A6G0WWA7_9STRA</name>
<keyword evidence="2" id="KW-0012">Acyltransferase</keyword>
<dbReference type="PROSITE" id="PS51186">
    <property type="entry name" value="GNAT"/>
    <property type="match status" value="1"/>
</dbReference>
<comment type="caution">
    <text evidence="5">The sequence shown here is derived from an EMBL/GenBank/DDBJ whole genome shotgun (WGS) entry which is preliminary data.</text>
</comment>
<dbReference type="PANTHER" id="PTHR45896:SF1">
    <property type="entry name" value="N-ALPHA-ACETYLTRANSFERASE 30"/>
    <property type="match status" value="1"/>
</dbReference>
<evidence type="ECO:0000256" key="1">
    <source>
        <dbReference type="ARBA" id="ARBA00022679"/>
    </source>
</evidence>
<proteinExistence type="inferred from homology"/>
<dbReference type="SUPFAM" id="SSF55729">
    <property type="entry name" value="Acyl-CoA N-acyltransferases (Nat)"/>
    <property type="match status" value="1"/>
</dbReference>
<gene>
    <name evidence="5" type="ORF">Ae201684_011062</name>
</gene>